<gene>
    <name evidence="2" type="ORF">Acaty_c0701</name>
</gene>
<evidence type="ECO:0000313" key="3">
    <source>
        <dbReference type="Proteomes" id="UP000005522"/>
    </source>
</evidence>
<sequence>MRILVTGAAGHTGRLLVAELLRRCPEHELVALDWAAPTQTHPRLRWLQRDLRDPGLAELLVGIDVVVHLAFVVLSPHLGWSKKWRHTMAASNRQGMRALLAAMRTAGVQRLIYSSSVAVYGAWADNPVILREDHALRPNPGFAYAEDKVAVEQLLDAFSASHPPLRITRLRLHAIIGPAAQPLVNAIATSPLGLRLPNPDLPLQCIHEQDAIAAMLVALAQDQPGTYNIAAPNPVPWSSIPRLWQLPLSPRQMHRIHGRLRPFVRFLGDPGWLLGLEHPLVVDCRKAETELGWHAQYDVAQAIASVRGQSLG</sequence>
<dbReference type="Proteomes" id="UP000005522">
    <property type="component" value="Chromosome"/>
</dbReference>
<dbReference type="EC" id="5.1.3.2" evidence="2"/>
<evidence type="ECO:0000259" key="1">
    <source>
        <dbReference type="Pfam" id="PF01370"/>
    </source>
</evidence>
<evidence type="ECO:0000313" key="2">
    <source>
        <dbReference type="EMBL" id="AIA54580.1"/>
    </source>
</evidence>
<dbReference type="InterPro" id="IPR050177">
    <property type="entry name" value="Lipid_A_modif_metabolic_enz"/>
</dbReference>
<dbReference type="HOGENOM" id="CLU_007383_1_7_6"/>
<feature type="domain" description="NAD-dependent epimerase/dehydratase" evidence="1">
    <location>
        <begin position="3"/>
        <end position="230"/>
    </location>
</feature>
<keyword evidence="2" id="KW-0413">Isomerase</keyword>
<protein>
    <submittedName>
        <fullName evidence="2">UDP-glucose 4-epimerase</fullName>
        <ecNumber evidence="2">5.1.3.2</ecNumber>
    </submittedName>
</protein>
<dbReference type="InterPro" id="IPR001509">
    <property type="entry name" value="Epimerase_deHydtase"/>
</dbReference>
<dbReference type="GO" id="GO:0003978">
    <property type="term" value="F:UDP-glucose 4-epimerase activity"/>
    <property type="evidence" value="ECO:0007669"/>
    <property type="project" value="UniProtKB-EC"/>
</dbReference>
<dbReference type="AlphaFoldDB" id="A0A059ZSD5"/>
<dbReference type="SUPFAM" id="SSF51735">
    <property type="entry name" value="NAD(P)-binding Rossmann-fold domains"/>
    <property type="match status" value="1"/>
</dbReference>
<dbReference type="EMBL" id="CP005986">
    <property type="protein sequence ID" value="AIA54580.1"/>
    <property type="molecule type" value="Genomic_DNA"/>
</dbReference>
<dbReference type="KEGG" id="acz:Acaty_c0701"/>
<dbReference type="PANTHER" id="PTHR43245">
    <property type="entry name" value="BIFUNCTIONAL POLYMYXIN RESISTANCE PROTEIN ARNA"/>
    <property type="match status" value="1"/>
</dbReference>
<dbReference type="Pfam" id="PF01370">
    <property type="entry name" value="Epimerase"/>
    <property type="match status" value="1"/>
</dbReference>
<name>A0A059ZSD5_ACICK</name>
<dbReference type="Gene3D" id="3.40.50.720">
    <property type="entry name" value="NAD(P)-binding Rossmann-like Domain"/>
    <property type="match status" value="1"/>
</dbReference>
<dbReference type="GeneID" id="92930696"/>
<dbReference type="RefSeq" id="WP_004870870.1">
    <property type="nucleotide sequence ID" value="NZ_CP005986.1"/>
</dbReference>
<proteinExistence type="predicted"/>
<accession>A0A059ZSD5</accession>
<organism evidence="2 3">
    <name type="scientific">Acidithiobacillus caldus (strain ATCC 51756 / DSM 8584 / KU)</name>
    <dbReference type="NCBI Taxonomy" id="637389"/>
    <lineage>
        <taxon>Bacteria</taxon>
        <taxon>Pseudomonadati</taxon>
        <taxon>Pseudomonadota</taxon>
        <taxon>Acidithiobacillia</taxon>
        <taxon>Acidithiobacillales</taxon>
        <taxon>Acidithiobacillaceae</taxon>
        <taxon>Acidithiobacillus</taxon>
    </lineage>
</organism>
<dbReference type="eggNOG" id="COG0451">
    <property type="taxonomic scope" value="Bacteria"/>
</dbReference>
<dbReference type="InterPro" id="IPR036291">
    <property type="entry name" value="NAD(P)-bd_dom_sf"/>
</dbReference>
<reference evidence="2 3" key="1">
    <citation type="journal article" date="2009" name="J. Bacteriol.">
        <title>Draft genome sequence of the extremely acidophilic bacterium Acidithiobacillus caldus ATCC 51756 reveals metabolic versatility in the genus Acidithiobacillus.</title>
        <authorList>
            <person name="Valdes J."/>
            <person name="Quatrini R."/>
            <person name="Hallberg K."/>
            <person name="Dopson M."/>
            <person name="Valenzuela P.D."/>
            <person name="Holmes D.S."/>
        </authorList>
    </citation>
    <scope>NUCLEOTIDE SEQUENCE [LARGE SCALE GENOMIC DNA]</scope>
    <source>
        <strain evidence="3">ATCC 51756 / DSM 8584 / KU</strain>
    </source>
</reference>